<feature type="region of interest" description="Disordered" evidence="1">
    <location>
        <begin position="1"/>
        <end position="64"/>
    </location>
</feature>
<feature type="compositionally biased region" description="Acidic residues" evidence="1">
    <location>
        <begin position="271"/>
        <end position="283"/>
    </location>
</feature>
<gene>
    <name evidence="2" type="ORF">ACO22_03631</name>
</gene>
<organism evidence="2 3">
    <name type="scientific">Paracoccidioides brasiliensis</name>
    <dbReference type="NCBI Taxonomy" id="121759"/>
    <lineage>
        <taxon>Eukaryota</taxon>
        <taxon>Fungi</taxon>
        <taxon>Dikarya</taxon>
        <taxon>Ascomycota</taxon>
        <taxon>Pezizomycotina</taxon>
        <taxon>Eurotiomycetes</taxon>
        <taxon>Eurotiomycetidae</taxon>
        <taxon>Onygenales</taxon>
        <taxon>Ajellomycetaceae</taxon>
        <taxon>Paracoccidioides</taxon>
    </lineage>
</organism>
<feature type="compositionally biased region" description="Low complexity" evidence="1">
    <location>
        <begin position="215"/>
        <end position="228"/>
    </location>
</feature>
<feature type="compositionally biased region" description="Low complexity" evidence="1">
    <location>
        <begin position="301"/>
        <end position="326"/>
    </location>
</feature>
<proteinExistence type="predicted"/>
<dbReference type="AlphaFoldDB" id="A0A1D2JFC9"/>
<dbReference type="VEuPathDB" id="FungiDB:PADG_04507"/>
<feature type="region of interest" description="Disordered" evidence="1">
    <location>
        <begin position="295"/>
        <end position="334"/>
    </location>
</feature>
<feature type="compositionally biased region" description="Basic and acidic residues" evidence="1">
    <location>
        <begin position="429"/>
        <end position="443"/>
    </location>
</feature>
<accession>A0A1D2JFC9</accession>
<feature type="region of interest" description="Disordered" evidence="1">
    <location>
        <begin position="510"/>
        <end position="534"/>
    </location>
</feature>
<evidence type="ECO:0000313" key="3">
    <source>
        <dbReference type="Proteomes" id="UP000242814"/>
    </source>
</evidence>
<feature type="compositionally biased region" description="Low complexity" evidence="1">
    <location>
        <begin position="444"/>
        <end position="464"/>
    </location>
</feature>
<feature type="compositionally biased region" description="Polar residues" evidence="1">
    <location>
        <begin position="10"/>
        <end position="20"/>
    </location>
</feature>
<evidence type="ECO:0000256" key="1">
    <source>
        <dbReference type="SAM" id="MobiDB-lite"/>
    </source>
</evidence>
<feature type="compositionally biased region" description="Basic residues" evidence="1">
    <location>
        <begin position="34"/>
        <end position="45"/>
    </location>
</feature>
<dbReference type="EMBL" id="LZYO01000127">
    <property type="protein sequence ID" value="ODH30181.1"/>
    <property type="molecule type" value="Genomic_DNA"/>
</dbReference>
<sequence length="534" mass="58459">MGIPLIWTPPAQSGASNNRRNNAKSHPLAPSRSTIRRQRPFRRFQRGNNDTNSSNGSSRNHGYVPYYRSSMPQWVETLSREILGDSTAGEQGSVRNPSSQDYESRLDWPSSAVSSSSSTLARREIGQQLARDVVRYEAPGLRMRIPRESSLNSDTLYSPLWPPRNGPSRQSASNGNATSSRSAVSPPDLAPYSPRFAPAFPPRNNNSNELTAPASYTSSTTTLRSNNNDPYMPLLRRVGHRSIGSDTGYAGPPRTRNINRLERSSYYGDGANDDEDEDDDDDEHNMWETLFTTITPDDNLPSFESSFTSATASASTPPTRSSANSSQTTLPSSIGIANPTRLFIPLESFADQGNHCDFLSSSEGSDTEPESDMERDPTRARVAYRHRYQPRRPSPLPTTTTTAAAATAATTTTSSAISSSLLSISTLPPREDNSQQQQRESRQHQQQQSNTPTETDSSTPTPSSFNVSLGQSNVLEDLHQVQAIIDRLSRRQDIPDEWWAAVGLSRNLGRGVTDVPARSGSSGNTNTNTNTNAS</sequence>
<feature type="region of interest" description="Disordered" evidence="1">
    <location>
        <begin position="152"/>
        <end position="283"/>
    </location>
</feature>
<protein>
    <submittedName>
        <fullName evidence="2">Uncharacterized protein</fullName>
    </submittedName>
</protein>
<feature type="compositionally biased region" description="Polar residues" evidence="1">
    <location>
        <begin position="88"/>
        <end position="101"/>
    </location>
</feature>
<feature type="compositionally biased region" description="Low complexity" evidence="1">
    <location>
        <begin position="524"/>
        <end position="534"/>
    </location>
</feature>
<dbReference type="VEuPathDB" id="FungiDB:PABG_04148"/>
<reference evidence="2 3" key="1">
    <citation type="submission" date="2016-06" db="EMBL/GenBank/DDBJ databases">
        <authorList>
            <person name="Kjaerup R.B."/>
            <person name="Dalgaard T.S."/>
            <person name="Juul-Madsen H.R."/>
        </authorList>
    </citation>
    <scope>NUCLEOTIDE SEQUENCE [LARGE SCALE GENOMIC DNA]</scope>
    <source>
        <strain evidence="2 3">Pb300</strain>
    </source>
</reference>
<name>A0A1D2JFC9_PARBR</name>
<feature type="region of interest" description="Disordered" evidence="1">
    <location>
        <begin position="355"/>
        <end position="468"/>
    </location>
</feature>
<comment type="caution">
    <text evidence="2">The sequence shown here is derived from an EMBL/GenBank/DDBJ whole genome shotgun (WGS) entry which is preliminary data.</text>
</comment>
<dbReference type="Proteomes" id="UP000242814">
    <property type="component" value="Unassembled WGS sequence"/>
</dbReference>
<feature type="region of interest" description="Disordered" evidence="1">
    <location>
        <begin position="85"/>
        <end position="122"/>
    </location>
</feature>
<evidence type="ECO:0000313" key="2">
    <source>
        <dbReference type="EMBL" id="ODH30181.1"/>
    </source>
</evidence>
<feature type="compositionally biased region" description="Low complexity" evidence="1">
    <location>
        <begin position="397"/>
        <end position="428"/>
    </location>
</feature>
<feature type="compositionally biased region" description="Polar residues" evidence="1">
    <location>
        <begin position="167"/>
        <end position="183"/>
    </location>
</feature>
<feature type="compositionally biased region" description="Low complexity" evidence="1">
    <location>
        <begin position="46"/>
        <end position="60"/>
    </location>
</feature>